<name>A0A940YAQ1_9BURK</name>
<reference evidence="7 8" key="1">
    <citation type="submission" date="2021-04" db="EMBL/GenBank/DDBJ databases">
        <title>The genome sequence of Ideonella sp. 3Y2.</title>
        <authorList>
            <person name="Liu Y."/>
        </authorList>
    </citation>
    <scope>NUCLEOTIDE SEQUENCE [LARGE SCALE GENOMIC DNA]</scope>
    <source>
        <strain evidence="7 8">3Y2</strain>
    </source>
</reference>
<evidence type="ECO:0000256" key="5">
    <source>
        <dbReference type="ARBA" id="ARBA00022691"/>
    </source>
</evidence>
<protein>
    <recommendedName>
        <fullName evidence="6">Ribosomal RNA small subunit methyltransferase G</fullName>
        <ecNumber evidence="6">2.1.1.170</ecNumber>
    </recommendedName>
    <alternativeName>
        <fullName evidence="6">16S rRNA 7-methylguanosine methyltransferase</fullName>
        <shortName evidence="6">16S rRNA m7G methyltransferase</shortName>
    </alternativeName>
</protein>
<dbReference type="EC" id="2.1.1.170" evidence="6"/>
<keyword evidence="4 6" id="KW-0808">Transferase</keyword>
<keyword evidence="1 6" id="KW-0963">Cytoplasm</keyword>
<keyword evidence="3 6" id="KW-0489">Methyltransferase</keyword>
<dbReference type="Pfam" id="PF02527">
    <property type="entry name" value="GidB"/>
    <property type="match status" value="1"/>
</dbReference>
<comment type="subcellular location">
    <subcellularLocation>
        <location evidence="6">Cytoplasm</location>
    </subcellularLocation>
</comment>
<keyword evidence="2 6" id="KW-0698">rRNA processing</keyword>
<evidence type="ECO:0000256" key="3">
    <source>
        <dbReference type="ARBA" id="ARBA00022603"/>
    </source>
</evidence>
<dbReference type="AlphaFoldDB" id="A0A940YAQ1"/>
<evidence type="ECO:0000256" key="4">
    <source>
        <dbReference type="ARBA" id="ARBA00022679"/>
    </source>
</evidence>
<dbReference type="CDD" id="cd02440">
    <property type="entry name" value="AdoMet_MTases"/>
    <property type="match status" value="1"/>
</dbReference>
<keyword evidence="5 6" id="KW-0949">S-adenosyl-L-methionine</keyword>
<dbReference type="Gene3D" id="3.40.50.150">
    <property type="entry name" value="Vaccinia Virus protein VP39"/>
    <property type="match status" value="1"/>
</dbReference>
<dbReference type="PANTHER" id="PTHR31760">
    <property type="entry name" value="S-ADENOSYL-L-METHIONINE-DEPENDENT METHYLTRANSFERASES SUPERFAMILY PROTEIN"/>
    <property type="match status" value="1"/>
</dbReference>
<feature type="binding site" evidence="6">
    <location>
        <begin position="138"/>
        <end position="139"/>
    </location>
    <ligand>
        <name>S-adenosyl-L-methionine</name>
        <dbReference type="ChEBI" id="CHEBI:59789"/>
    </ligand>
</feature>
<gene>
    <name evidence="6 7" type="primary">rsmG</name>
    <name evidence="7" type="ORF">KAK03_16280</name>
</gene>
<evidence type="ECO:0000313" key="8">
    <source>
        <dbReference type="Proteomes" id="UP000676246"/>
    </source>
</evidence>
<comment type="caution">
    <text evidence="7">The sequence shown here is derived from an EMBL/GenBank/DDBJ whole genome shotgun (WGS) entry which is preliminary data.</text>
</comment>
<dbReference type="RefSeq" id="WP_210855270.1">
    <property type="nucleotide sequence ID" value="NZ_JAGQDD010000013.1"/>
</dbReference>
<comment type="similarity">
    <text evidence="6">Belongs to the methyltransferase superfamily. RNA methyltransferase RsmG family.</text>
</comment>
<sequence length="219" mass="23545">MSHPHAAALARGITALGLTLPEGAEAQLLAYLDLIARWNQVYNLTAVRDPAQMLTQHLLDCLAVVQPLRQQATALGHADDLRLLDVGSGAGLPGVVLAIANPGWSVTCVDTVAKKATFIRQVGAELGLRQLQAVHQRVETMSGAPYAMITSRAFASLVDFITLTRGRLAPGGCWAAMKAHLTEDERQAVPTDVSMFHVERLTVPGLDAERCIVWLRPAD</sequence>
<evidence type="ECO:0000256" key="6">
    <source>
        <dbReference type="HAMAP-Rule" id="MF_00074"/>
    </source>
</evidence>
<dbReference type="InterPro" id="IPR029063">
    <property type="entry name" value="SAM-dependent_MTases_sf"/>
</dbReference>
<evidence type="ECO:0000256" key="1">
    <source>
        <dbReference type="ARBA" id="ARBA00022490"/>
    </source>
</evidence>
<dbReference type="InterPro" id="IPR003682">
    <property type="entry name" value="rRNA_ssu_MeTfrase_G"/>
</dbReference>
<dbReference type="GO" id="GO:0005829">
    <property type="term" value="C:cytosol"/>
    <property type="evidence" value="ECO:0007669"/>
    <property type="project" value="TreeGrafter"/>
</dbReference>
<comment type="function">
    <text evidence="6">Specifically methylates the N7 position of guanine in position 527 of 16S rRNA.</text>
</comment>
<dbReference type="Proteomes" id="UP000676246">
    <property type="component" value="Unassembled WGS sequence"/>
</dbReference>
<dbReference type="EMBL" id="JAGQDD010000013">
    <property type="protein sequence ID" value="MBQ0932038.1"/>
    <property type="molecule type" value="Genomic_DNA"/>
</dbReference>
<feature type="binding site" evidence="6">
    <location>
        <position position="152"/>
    </location>
    <ligand>
        <name>S-adenosyl-L-methionine</name>
        <dbReference type="ChEBI" id="CHEBI:59789"/>
    </ligand>
</feature>
<comment type="caution">
    <text evidence="6">Lacks conserved residue(s) required for the propagation of feature annotation.</text>
</comment>
<accession>A0A940YAQ1</accession>
<feature type="binding site" evidence="6">
    <location>
        <position position="87"/>
    </location>
    <ligand>
        <name>S-adenosyl-L-methionine</name>
        <dbReference type="ChEBI" id="CHEBI:59789"/>
    </ligand>
</feature>
<dbReference type="SUPFAM" id="SSF53335">
    <property type="entry name" value="S-adenosyl-L-methionine-dependent methyltransferases"/>
    <property type="match status" value="1"/>
</dbReference>
<dbReference type="PIRSF" id="PIRSF003078">
    <property type="entry name" value="GidB"/>
    <property type="match status" value="1"/>
</dbReference>
<dbReference type="NCBIfam" id="TIGR00138">
    <property type="entry name" value="rsmG_gidB"/>
    <property type="match status" value="1"/>
</dbReference>
<dbReference type="PANTHER" id="PTHR31760:SF0">
    <property type="entry name" value="S-ADENOSYL-L-METHIONINE-DEPENDENT METHYLTRANSFERASES SUPERFAMILY PROTEIN"/>
    <property type="match status" value="1"/>
</dbReference>
<dbReference type="GO" id="GO:0070043">
    <property type="term" value="F:rRNA (guanine-N7-)-methyltransferase activity"/>
    <property type="evidence" value="ECO:0007669"/>
    <property type="project" value="UniProtKB-UniRule"/>
</dbReference>
<dbReference type="HAMAP" id="MF_00074">
    <property type="entry name" value="16SrRNA_methyltr_G"/>
    <property type="match status" value="1"/>
</dbReference>
<organism evidence="7 8">
    <name type="scientific">Ideonella alba</name>
    <dbReference type="NCBI Taxonomy" id="2824118"/>
    <lineage>
        <taxon>Bacteria</taxon>
        <taxon>Pseudomonadati</taxon>
        <taxon>Pseudomonadota</taxon>
        <taxon>Betaproteobacteria</taxon>
        <taxon>Burkholderiales</taxon>
        <taxon>Sphaerotilaceae</taxon>
        <taxon>Ideonella</taxon>
    </lineage>
</organism>
<keyword evidence="8" id="KW-1185">Reference proteome</keyword>
<feature type="binding site" evidence="6">
    <location>
        <position position="92"/>
    </location>
    <ligand>
        <name>S-adenosyl-L-methionine</name>
        <dbReference type="ChEBI" id="CHEBI:59789"/>
    </ligand>
</feature>
<comment type="catalytic activity">
    <reaction evidence="6">
        <text>guanosine(527) in 16S rRNA + S-adenosyl-L-methionine = N(7)-methylguanosine(527) in 16S rRNA + S-adenosyl-L-homocysteine</text>
        <dbReference type="Rhea" id="RHEA:42732"/>
        <dbReference type="Rhea" id="RHEA-COMP:10209"/>
        <dbReference type="Rhea" id="RHEA-COMP:10210"/>
        <dbReference type="ChEBI" id="CHEBI:57856"/>
        <dbReference type="ChEBI" id="CHEBI:59789"/>
        <dbReference type="ChEBI" id="CHEBI:74269"/>
        <dbReference type="ChEBI" id="CHEBI:74480"/>
        <dbReference type="EC" id="2.1.1.170"/>
    </reaction>
</comment>
<proteinExistence type="inferred from homology"/>
<evidence type="ECO:0000313" key="7">
    <source>
        <dbReference type="EMBL" id="MBQ0932038.1"/>
    </source>
</evidence>
<evidence type="ECO:0000256" key="2">
    <source>
        <dbReference type="ARBA" id="ARBA00022552"/>
    </source>
</evidence>